<evidence type="ECO:0000256" key="5">
    <source>
        <dbReference type="ARBA" id="ARBA00022692"/>
    </source>
</evidence>
<gene>
    <name evidence="16" type="primary">Cacna2d1</name>
    <name evidence="16" type="ORF">AVEN_8555_1</name>
</gene>
<evidence type="ECO:0000256" key="10">
    <source>
        <dbReference type="ARBA" id="ARBA00023065"/>
    </source>
</evidence>
<dbReference type="PANTHER" id="PTHR10166:SF67">
    <property type="entry name" value="VWFA DOMAIN-CONTAINING PROTEIN"/>
    <property type="match status" value="1"/>
</dbReference>
<dbReference type="InterPro" id="IPR036465">
    <property type="entry name" value="vWFA_dom_sf"/>
</dbReference>
<comment type="caution">
    <text evidence="16">The sequence shown here is derived from an EMBL/GenBank/DDBJ whole genome shotgun (WGS) entry which is preliminary data.</text>
</comment>
<keyword evidence="3" id="KW-0109">Calcium transport</keyword>
<evidence type="ECO:0000313" key="16">
    <source>
        <dbReference type="EMBL" id="GBM54534.1"/>
    </source>
</evidence>
<evidence type="ECO:0000259" key="15">
    <source>
        <dbReference type="PROSITE" id="PS50234"/>
    </source>
</evidence>
<dbReference type="SUPFAM" id="SSF53300">
    <property type="entry name" value="vWA-like"/>
    <property type="match status" value="1"/>
</dbReference>
<keyword evidence="8" id="KW-0851">Voltage-gated channel</keyword>
<evidence type="ECO:0000256" key="7">
    <source>
        <dbReference type="ARBA" id="ARBA00022837"/>
    </source>
</evidence>
<evidence type="ECO:0000256" key="4">
    <source>
        <dbReference type="ARBA" id="ARBA00022673"/>
    </source>
</evidence>
<dbReference type="GO" id="GO:0005245">
    <property type="term" value="F:voltage-gated calcium channel activity"/>
    <property type="evidence" value="ECO:0007669"/>
    <property type="project" value="TreeGrafter"/>
</dbReference>
<accession>A0A4Y2GQY4</accession>
<dbReference type="AlphaFoldDB" id="A0A4Y2GQY4"/>
<evidence type="ECO:0000256" key="8">
    <source>
        <dbReference type="ARBA" id="ARBA00022882"/>
    </source>
</evidence>
<feature type="transmembrane region" description="Helical" evidence="14">
    <location>
        <begin position="28"/>
        <end position="50"/>
    </location>
</feature>
<evidence type="ECO:0000256" key="11">
    <source>
        <dbReference type="ARBA" id="ARBA00023136"/>
    </source>
</evidence>
<keyword evidence="10" id="KW-0406">Ion transport</keyword>
<feature type="domain" description="VWFA" evidence="15">
    <location>
        <begin position="263"/>
        <end position="414"/>
    </location>
</feature>
<dbReference type="Proteomes" id="UP000499080">
    <property type="component" value="Unassembled WGS sequence"/>
</dbReference>
<comment type="subcellular location">
    <subcellularLocation>
        <location evidence="1">Membrane</location>
        <topology evidence="1">Single-pass type I membrane protein</topology>
    </subcellularLocation>
</comment>
<keyword evidence="11 14" id="KW-0472">Membrane</keyword>
<evidence type="ECO:0000256" key="2">
    <source>
        <dbReference type="ARBA" id="ARBA00022448"/>
    </source>
</evidence>
<dbReference type="OrthoDB" id="6433590at2759"/>
<protein>
    <submittedName>
        <fullName evidence="16">Voltage-dependent calcium channel subunit alpha-2/delta-1</fullName>
    </submittedName>
</protein>
<keyword evidence="12" id="KW-0325">Glycoprotein</keyword>
<dbReference type="Gene3D" id="3.40.50.410">
    <property type="entry name" value="von Willebrand factor, type A domain"/>
    <property type="match status" value="1"/>
</dbReference>
<evidence type="ECO:0000256" key="1">
    <source>
        <dbReference type="ARBA" id="ARBA00004479"/>
    </source>
</evidence>
<keyword evidence="4" id="KW-0107">Calcium channel</keyword>
<evidence type="ECO:0000256" key="14">
    <source>
        <dbReference type="SAM" id="Phobius"/>
    </source>
</evidence>
<dbReference type="EMBL" id="BGPR01001463">
    <property type="protein sequence ID" value="GBM54534.1"/>
    <property type="molecule type" value="Genomic_DNA"/>
</dbReference>
<evidence type="ECO:0000256" key="12">
    <source>
        <dbReference type="ARBA" id="ARBA00023180"/>
    </source>
</evidence>
<dbReference type="PANTHER" id="PTHR10166">
    <property type="entry name" value="VOLTAGE-DEPENDENT CALCIUM CHANNEL SUBUNIT ALPHA-2/DELTA-RELATED"/>
    <property type="match status" value="1"/>
</dbReference>
<dbReference type="Pfam" id="PF08399">
    <property type="entry name" value="VWA_N"/>
    <property type="match status" value="1"/>
</dbReference>
<dbReference type="PROSITE" id="PS50234">
    <property type="entry name" value="VWFA"/>
    <property type="match status" value="1"/>
</dbReference>
<keyword evidence="13" id="KW-0407">Ion channel</keyword>
<name>A0A4Y2GQY4_ARAVE</name>
<organism evidence="16 17">
    <name type="scientific">Araneus ventricosus</name>
    <name type="common">Orbweaver spider</name>
    <name type="synonym">Epeira ventricosa</name>
    <dbReference type="NCBI Taxonomy" id="182803"/>
    <lineage>
        <taxon>Eukaryota</taxon>
        <taxon>Metazoa</taxon>
        <taxon>Ecdysozoa</taxon>
        <taxon>Arthropoda</taxon>
        <taxon>Chelicerata</taxon>
        <taxon>Arachnida</taxon>
        <taxon>Araneae</taxon>
        <taxon>Araneomorphae</taxon>
        <taxon>Entelegynae</taxon>
        <taxon>Araneoidea</taxon>
        <taxon>Araneidae</taxon>
        <taxon>Araneus</taxon>
    </lineage>
</organism>
<dbReference type="GO" id="GO:0005891">
    <property type="term" value="C:voltage-gated calcium channel complex"/>
    <property type="evidence" value="ECO:0007669"/>
    <property type="project" value="TreeGrafter"/>
</dbReference>
<evidence type="ECO:0000256" key="9">
    <source>
        <dbReference type="ARBA" id="ARBA00022989"/>
    </source>
</evidence>
<keyword evidence="2" id="KW-0813">Transport</keyword>
<evidence type="ECO:0000256" key="3">
    <source>
        <dbReference type="ARBA" id="ARBA00022568"/>
    </source>
</evidence>
<proteinExistence type="predicted"/>
<keyword evidence="17" id="KW-1185">Reference proteome</keyword>
<evidence type="ECO:0000313" key="17">
    <source>
        <dbReference type="Proteomes" id="UP000499080"/>
    </source>
</evidence>
<dbReference type="InterPro" id="IPR002035">
    <property type="entry name" value="VWF_A"/>
</dbReference>
<dbReference type="InterPro" id="IPR013608">
    <property type="entry name" value="VWA_N"/>
</dbReference>
<dbReference type="InterPro" id="IPR051173">
    <property type="entry name" value="Ca_channel_alpha-2/delta"/>
</dbReference>
<keyword evidence="7" id="KW-0106">Calcium</keyword>
<sequence>MVTRIPAAPNPSHPQVAVMATSGVHLRLVATAILCFLLAIFVQINAYGAFPTREVISKWAELFQERLLVDLDKFTGIKNLEKTYDDLRKAKLHKIDGHALVEKMSNDITQDLKKKLDALERLVTEAEKKVIGYKYDPSIKKSDVNFVKLKDFEDNDRRLVYSEKYKKGVNFSYSGVHIPVEIWDESLEILNGLKWTSQLDEFFIENIKNDSDLMWQYFGSQSGFMRSYPASQWIIIPRKPNFPDLYDVRLRNWYVHASTSPKDMLILMDSSGSMHGQTMEIMKIAVKTLLTTLGENDFVNIISFNSTAKWISCFDTLVQANRRNKQILSKAIDYIEDGNMAKLSVGLEFAFKAFAQFKENRSEPYAGSECNQVIMLFSDGGTEEAWEVLEKYNSDKTVSNFFKAYCFNLNMLIS</sequence>
<evidence type="ECO:0000256" key="13">
    <source>
        <dbReference type="ARBA" id="ARBA00023303"/>
    </source>
</evidence>
<keyword evidence="5 14" id="KW-0812">Transmembrane</keyword>
<reference evidence="16 17" key="1">
    <citation type="journal article" date="2019" name="Sci. Rep.">
        <title>Orb-weaving spider Araneus ventricosus genome elucidates the spidroin gene catalogue.</title>
        <authorList>
            <person name="Kono N."/>
            <person name="Nakamura H."/>
            <person name="Ohtoshi R."/>
            <person name="Moran D.A.P."/>
            <person name="Shinohara A."/>
            <person name="Yoshida Y."/>
            <person name="Fujiwara M."/>
            <person name="Mori M."/>
            <person name="Tomita M."/>
            <person name="Arakawa K."/>
        </authorList>
    </citation>
    <scope>NUCLEOTIDE SEQUENCE [LARGE SCALE GENOMIC DNA]</scope>
</reference>
<keyword evidence="9 14" id="KW-1133">Transmembrane helix</keyword>
<keyword evidence="6" id="KW-0732">Signal</keyword>
<dbReference type="Pfam" id="PF13519">
    <property type="entry name" value="VWA_2"/>
    <property type="match status" value="1"/>
</dbReference>
<evidence type="ECO:0000256" key="6">
    <source>
        <dbReference type="ARBA" id="ARBA00022729"/>
    </source>
</evidence>